<dbReference type="InterPro" id="IPR055414">
    <property type="entry name" value="LRR_R13L4/SHOC2-like"/>
</dbReference>
<keyword evidence="2" id="KW-0433">Leucine-rich repeat</keyword>
<dbReference type="Pfam" id="PF23598">
    <property type="entry name" value="LRR_14"/>
    <property type="match status" value="1"/>
</dbReference>
<keyword evidence="14" id="KW-1185">Reference proteome</keyword>
<evidence type="ECO:0000256" key="5">
    <source>
        <dbReference type="ARBA" id="ARBA00022821"/>
    </source>
</evidence>
<keyword evidence="3" id="KW-0677">Repeat</keyword>
<dbReference type="GO" id="GO:0042742">
    <property type="term" value="P:defense response to bacterium"/>
    <property type="evidence" value="ECO:0007669"/>
    <property type="project" value="UniProtKB-ARBA"/>
</dbReference>
<sequence>MLEGVIWLLILKLGDALANEAVELGSSFIIYEASALRGLFGEIRKMKEELESMQAFFRTAERFKDTGETTVAFVKQIRGLAFNIEDVIDEFTYKLGEDREGMFLFKAIRRVRQIKTWYRLANNLRDIKASLKSAAERRRRYDLKGVERYAQLTRVGSSNRRSGESVHFKRADDLVGIAENRDLLMKWMKDEEQRHMIITVWGMGGVGKTTLAAHVYNAIKTDFDTCAWITVSHNYEADDLLKQTVEEFRKNDRKKEFPKDIDVTDYRSLVETIRCYLEKKKYVLVFDDVWSVNAWFDSKDAFFVGKLGRIIFTSRIYEVALLASEAQMINLQPLKNHYAWDLFCKEAFWKNENSDCPPELKHWAQKFVEKCNGLPIAIVCIGRLLSFKSPTLLEWENVYKTLEVQFTNNCILDMNIILKVSLEDLPHNMKNCFLYCCMFPENYVMQRKWLVRLWVAEGFIEASEHKTLEEVAEDYLTELINRCLLVEVKRNESGYVDDFQMHDILRVLALSKAREENFCIVLDYSRTHLTGKARRLSIQRGDIAHLAESVPHLRSLLVFQNSLTFGSLRSFSRSVNLMSVLNLQDSSIESLPNEVFDLFNLRYLGLRRTKIANISRSIGRLQNLLVLDAWKSKITNLPVEITRLSKLTHLIVTVKPLIPSMQFVPSIGVPAPIGMWSLASLQTLLLVEASSEMVRYLGSLVLLRSFHISKVQGRHCEKLFVAITNMVHLTRLGIHANDDQEVLQLYALSPPPLLQKLFLLGTLAEESLPRFFMSISKLKSLTILRLVCSKLQEDMFCYLEELQQLVKLQLYDAFDGNKMYFRATSFPKLRVLKIWGAPHLSQMNIERGAMSSLADLKLLLCPKLKLLPGGVEHLSTLEELTLDSTAEELVGRVRRKKEGNISHVQRVYIGFVRNGECTLAAHAMSCIFDFKPSSHLENCQPSVRPLNFTPPLGTIPCLPKNRLFEKL</sequence>
<dbReference type="EnsemblPlants" id="PNT67208">
    <property type="protein sequence ID" value="PNT67208"/>
    <property type="gene ID" value="BRADI_3g22520v3"/>
</dbReference>
<gene>
    <name evidence="13" type="primary">LOC100837590</name>
    <name evidence="12" type="ORF">BRADI_3g22520v3</name>
</gene>
<dbReference type="GO" id="GO:0043531">
    <property type="term" value="F:ADP binding"/>
    <property type="evidence" value="ECO:0007669"/>
    <property type="project" value="InterPro"/>
</dbReference>
<dbReference type="InterPro" id="IPR027417">
    <property type="entry name" value="P-loop_NTPase"/>
</dbReference>
<evidence type="ECO:0000256" key="6">
    <source>
        <dbReference type="ARBA" id="ARBA00023054"/>
    </source>
</evidence>
<dbReference type="EMBL" id="CM000882">
    <property type="protein sequence ID" value="PNT67208.1"/>
    <property type="molecule type" value="Genomic_DNA"/>
</dbReference>
<keyword evidence="6" id="KW-0175">Coiled coil</keyword>
<dbReference type="SUPFAM" id="SSF52540">
    <property type="entry name" value="P-loop containing nucleoside triphosphate hydrolases"/>
    <property type="match status" value="1"/>
</dbReference>
<reference evidence="13" key="3">
    <citation type="submission" date="2018-08" db="UniProtKB">
        <authorList>
            <consortium name="EnsemblPlants"/>
        </authorList>
    </citation>
    <scope>IDENTIFICATION</scope>
    <source>
        <strain evidence="13">cv. Bd21</strain>
    </source>
</reference>
<evidence type="ECO:0000259" key="11">
    <source>
        <dbReference type="Pfam" id="PF23598"/>
    </source>
</evidence>
<keyword evidence="4" id="KW-0547">Nucleotide-binding</keyword>
<dbReference type="Pfam" id="PF23559">
    <property type="entry name" value="WHD_DRP"/>
    <property type="match status" value="1"/>
</dbReference>
<dbReference type="Proteomes" id="UP000008810">
    <property type="component" value="Chromosome 3"/>
</dbReference>
<evidence type="ECO:0000313" key="14">
    <source>
        <dbReference type="Proteomes" id="UP000008810"/>
    </source>
</evidence>
<dbReference type="STRING" id="15368.A0A2K2CYV5"/>
<feature type="domain" description="NB-ARC" evidence="8">
    <location>
        <begin position="185"/>
        <end position="351"/>
    </location>
</feature>
<reference evidence="12 13" key="1">
    <citation type="journal article" date="2010" name="Nature">
        <title>Genome sequencing and analysis of the model grass Brachypodium distachyon.</title>
        <authorList>
            <consortium name="International Brachypodium Initiative"/>
        </authorList>
    </citation>
    <scope>NUCLEOTIDE SEQUENCE [LARGE SCALE GENOMIC DNA]</scope>
    <source>
        <strain evidence="12 13">Bd21</strain>
    </source>
</reference>
<feature type="signal peptide" evidence="7">
    <location>
        <begin position="1"/>
        <end position="18"/>
    </location>
</feature>
<dbReference type="InterPro" id="IPR038005">
    <property type="entry name" value="RX-like_CC"/>
</dbReference>
<name>A0A2K2CYV5_BRADI</name>
<feature type="domain" description="Disease resistance N-terminal" evidence="9">
    <location>
        <begin position="9"/>
        <end position="99"/>
    </location>
</feature>
<dbReference type="CDD" id="cd14798">
    <property type="entry name" value="RX-CC_like"/>
    <property type="match status" value="1"/>
</dbReference>
<dbReference type="Gene3D" id="1.10.8.430">
    <property type="entry name" value="Helical domain of apoptotic protease-activating factors"/>
    <property type="match status" value="1"/>
</dbReference>
<dbReference type="PANTHER" id="PTHR23155">
    <property type="entry name" value="DISEASE RESISTANCE PROTEIN RP"/>
    <property type="match status" value="1"/>
</dbReference>
<evidence type="ECO:0000313" key="12">
    <source>
        <dbReference type="EMBL" id="PNT67208.1"/>
    </source>
</evidence>
<dbReference type="AlphaFoldDB" id="A0A2K2CYV5"/>
<dbReference type="Pfam" id="PF18052">
    <property type="entry name" value="Rx_N"/>
    <property type="match status" value="1"/>
</dbReference>
<organism evidence="12">
    <name type="scientific">Brachypodium distachyon</name>
    <name type="common">Purple false brome</name>
    <name type="synonym">Trachynia distachya</name>
    <dbReference type="NCBI Taxonomy" id="15368"/>
    <lineage>
        <taxon>Eukaryota</taxon>
        <taxon>Viridiplantae</taxon>
        <taxon>Streptophyta</taxon>
        <taxon>Embryophyta</taxon>
        <taxon>Tracheophyta</taxon>
        <taxon>Spermatophyta</taxon>
        <taxon>Magnoliopsida</taxon>
        <taxon>Liliopsida</taxon>
        <taxon>Poales</taxon>
        <taxon>Poaceae</taxon>
        <taxon>BOP clade</taxon>
        <taxon>Pooideae</taxon>
        <taxon>Stipodae</taxon>
        <taxon>Brachypodieae</taxon>
        <taxon>Brachypodium</taxon>
    </lineage>
</organism>
<dbReference type="InterPro" id="IPR042197">
    <property type="entry name" value="Apaf_helical"/>
</dbReference>
<dbReference type="PANTHER" id="PTHR23155:SF1209">
    <property type="entry name" value="NB-ARC DOMAIN CONTAINING PROTEIN, EXPRESSED"/>
    <property type="match status" value="1"/>
</dbReference>
<dbReference type="InterPro" id="IPR041118">
    <property type="entry name" value="Rx_N"/>
</dbReference>
<keyword evidence="5" id="KW-0611">Plant defense</keyword>
<accession>A0A2K2CYV5</accession>
<dbReference type="InterPro" id="IPR036388">
    <property type="entry name" value="WH-like_DNA-bd_sf"/>
</dbReference>
<dbReference type="Gene3D" id="3.80.10.10">
    <property type="entry name" value="Ribonuclease Inhibitor"/>
    <property type="match status" value="1"/>
</dbReference>
<dbReference type="Gramene" id="PNT67208">
    <property type="protein sequence ID" value="PNT67208"/>
    <property type="gene ID" value="BRADI_3g22520v3"/>
</dbReference>
<dbReference type="InterPro" id="IPR058922">
    <property type="entry name" value="WHD_DRP"/>
</dbReference>
<dbReference type="InterPro" id="IPR002182">
    <property type="entry name" value="NB-ARC"/>
</dbReference>
<proteinExistence type="inferred from homology"/>
<evidence type="ECO:0000256" key="3">
    <source>
        <dbReference type="ARBA" id="ARBA00022737"/>
    </source>
</evidence>
<dbReference type="ExpressionAtlas" id="A0A2K2CYV5">
    <property type="expression patterns" value="baseline"/>
</dbReference>
<dbReference type="GO" id="GO:0009626">
    <property type="term" value="P:plant-type hypersensitive response"/>
    <property type="evidence" value="ECO:0007669"/>
    <property type="project" value="UniProtKB-ARBA"/>
</dbReference>
<dbReference type="Gene3D" id="3.40.50.300">
    <property type="entry name" value="P-loop containing nucleotide triphosphate hydrolases"/>
    <property type="match status" value="1"/>
</dbReference>
<evidence type="ECO:0000256" key="4">
    <source>
        <dbReference type="ARBA" id="ARBA00022741"/>
    </source>
</evidence>
<keyword evidence="7" id="KW-0732">Signal</keyword>
<dbReference type="GO" id="GO:0098542">
    <property type="term" value="P:defense response to other organism"/>
    <property type="evidence" value="ECO:0000318"/>
    <property type="project" value="GO_Central"/>
</dbReference>
<dbReference type="FunCoup" id="A0A2K2CYV5">
    <property type="interactions" value="161"/>
</dbReference>
<dbReference type="FunFam" id="1.10.10.10:FF:000322">
    <property type="entry name" value="Probable disease resistance protein At1g63360"/>
    <property type="match status" value="1"/>
</dbReference>
<dbReference type="OrthoDB" id="682279at2759"/>
<evidence type="ECO:0000256" key="1">
    <source>
        <dbReference type="ARBA" id="ARBA00008894"/>
    </source>
</evidence>
<dbReference type="SUPFAM" id="SSF52058">
    <property type="entry name" value="L domain-like"/>
    <property type="match status" value="1"/>
</dbReference>
<evidence type="ECO:0000256" key="2">
    <source>
        <dbReference type="ARBA" id="ARBA00022614"/>
    </source>
</evidence>
<reference evidence="12" key="2">
    <citation type="submission" date="2017-06" db="EMBL/GenBank/DDBJ databases">
        <title>WGS assembly of Brachypodium distachyon.</title>
        <authorList>
            <consortium name="The International Brachypodium Initiative"/>
            <person name="Lucas S."/>
            <person name="Harmon-Smith M."/>
            <person name="Lail K."/>
            <person name="Tice H."/>
            <person name="Grimwood J."/>
            <person name="Bruce D."/>
            <person name="Barry K."/>
            <person name="Shu S."/>
            <person name="Lindquist E."/>
            <person name="Wang M."/>
            <person name="Pitluck S."/>
            <person name="Vogel J.P."/>
            <person name="Garvin D.F."/>
            <person name="Mockler T.C."/>
            <person name="Schmutz J."/>
            <person name="Rokhsar D."/>
            <person name="Bevan M.W."/>
        </authorList>
    </citation>
    <scope>NUCLEOTIDE SEQUENCE</scope>
    <source>
        <strain evidence="12">Bd21</strain>
    </source>
</reference>
<dbReference type="Gene3D" id="1.20.5.4130">
    <property type="match status" value="1"/>
</dbReference>
<feature type="chain" id="PRO_5043158572" description="NB-ARC domain-containing protein" evidence="7">
    <location>
        <begin position="19"/>
        <end position="967"/>
    </location>
</feature>
<dbReference type="PRINTS" id="PR00364">
    <property type="entry name" value="DISEASERSIST"/>
</dbReference>
<evidence type="ECO:0000259" key="9">
    <source>
        <dbReference type="Pfam" id="PF18052"/>
    </source>
</evidence>
<dbReference type="Gene3D" id="1.10.10.10">
    <property type="entry name" value="Winged helix-like DNA-binding domain superfamily/Winged helix DNA-binding domain"/>
    <property type="match status" value="1"/>
</dbReference>
<feature type="domain" description="Disease resistance protein winged helix" evidence="10">
    <location>
        <begin position="438"/>
        <end position="509"/>
    </location>
</feature>
<evidence type="ECO:0000259" key="8">
    <source>
        <dbReference type="Pfam" id="PF00931"/>
    </source>
</evidence>
<comment type="similarity">
    <text evidence="1">Belongs to the disease resistance NB-LRR family.</text>
</comment>
<protein>
    <recommendedName>
        <fullName evidence="15">NB-ARC domain-containing protein</fullName>
    </recommendedName>
</protein>
<evidence type="ECO:0000313" key="13">
    <source>
        <dbReference type="EnsemblPlants" id="PNT67208"/>
    </source>
</evidence>
<dbReference type="Pfam" id="PF00931">
    <property type="entry name" value="NB-ARC"/>
    <property type="match status" value="1"/>
</dbReference>
<dbReference type="GO" id="GO:0002758">
    <property type="term" value="P:innate immune response-activating signaling pathway"/>
    <property type="evidence" value="ECO:0007669"/>
    <property type="project" value="UniProtKB-ARBA"/>
</dbReference>
<feature type="domain" description="Disease resistance R13L4/SHOC-2-like LRR" evidence="11">
    <location>
        <begin position="552"/>
        <end position="887"/>
    </location>
</feature>
<dbReference type="InterPro" id="IPR044974">
    <property type="entry name" value="Disease_R_plants"/>
</dbReference>
<dbReference type="InterPro" id="IPR032675">
    <property type="entry name" value="LRR_dom_sf"/>
</dbReference>
<evidence type="ECO:0000259" key="10">
    <source>
        <dbReference type="Pfam" id="PF23559"/>
    </source>
</evidence>
<evidence type="ECO:0008006" key="15">
    <source>
        <dbReference type="Google" id="ProtNLM"/>
    </source>
</evidence>
<evidence type="ECO:0000256" key="7">
    <source>
        <dbReference type="SAM" id="SignalP"/>
    </source>
</evidence>